<evidence type="ECO:0000313" key="5">
    <source>
        <dbReference type="EMBL" id="TCV84096.1"/>
    </source>
</evidence>
<comment type="caution">
    <text evidence="5">The sequence shown here is derived from an EMBL/GenBank/DDBJ whole genome shotgun (WGS) entry which is preliminary data.</text>
</comment>
<evidence type="ECO:0000256" key="3">
    <source>
        <dbReference type="SAM" id="Phobius"/>
    </source>
</evidence>
<evidence type="ECO:0000256" key="1">
    <source>
        <dbReference type="ARBA" id="ARBA00012528"/>
    </source>
</evidence>
<dbReference type="InterPro" id="IPR000160">
    <property type="entry name" value="GGDEF_dom"/>
</dbReference>
<keyword evidence="3" id="KW-0812">Transmembrane</keyword>
<dbReference type="InterPro" id="IPR050469">
    <property type="entry name" value="Diguanylate_Cyclase"/>
</dbReference>
<sequence>MLRIHELIDYRPTKVTKYLLVAVIIALVFLVGYIHEITGAKIEMHSFYMIPVVIATWYIGLFAGVLVVVISSLDWLGVEAMKNTHGMLTWEMLVSESIRVTILLMLVFVLTKLRLALKRESELARRDVLTKLANRRAFFEAANIELARAKRYGYPLTAIMIDLDNFKLVNDEQGHEVGDVLLSYVANILNSNIRSSDFAGRLGGDEFVILLPETGEDSAEVIAKKLQNELLAGMKLHQWPVTFSIGVATFVLSPKDVGEMLKCADRLMYEVKQGGKNQVKCATIQGNSLLPKKETNQEI</sequence>
<dbReference type="PANTHER" id="PTHR45138:SF9">
    <property type="entry name" value="DIGUANYLATE CYCLASE DGCM-RELATED"/>
    <property type="match status" value="1"/>
</dbReference>
<dbReference type="Pfam" id="PF00990">
    <property type="entry name" value="GGDEF"/>
    <property type="match status" value="1"/>
</dbReference>
<protein>
    <recommendedName>
        <fullName evidence="1">diguanylate cyclase</fullName>
        <ecNumber evidence="1">2.7.7.65</ecNumber>
    </recommendedName>
</protein>
<keyword evidence="3" id="KW-1133">Transmembrane helix</keyword>
<dbReference type="FunFam" id="3.30.70.270:FF:000001">
    <property type="entry name" value="Diguanylate cyclase domain protein"/>
    <property type="match status" value="1"/>
</dbReference>
<dbReference type="EMBL" id="SMCO01000013">
    <property type="protein sequence ID" value="TCV84096.1"/>
    <property type="molecule type" value="Genomic_DNA"/>
</dbReference>
<reference evidence="5 6" key="1">
    <citation type="submission" date="2019-03" db="EMBL/GenBank/DDBJ databases">
        <title>Genomic Encyclopedia of Type Strains, Phase IV (KMG-IV): sequencing the most valuable type-strain genomes for metagenomic binning, comparative biology and taxonomic classification.</title>
        <authorList>
            <person name="Goeker M."/>
        </authorList>
    </citation>
    <scope>NUCLEOTIDE SEQUENCE [LARGE SCALE GENOMIC DNA]</scope>
    <source>
        <strain evidence="5 6">DSM 100309</strain>
    </source>
</reference>
<evidence type="ECO:0000256" key="2">
    <source>
        <dbReference type="ARBA" id="ARBA00034247"/>
    </source>
</evidence>
<feature type="transmembrane region" description="Helical" evidence="3">
    <location>
        <begin position="47"/>
        <end position="78"/>
    </location>
</feature>
<dbReference type="EC" id="2.7.7.65" evidence="1"/>
<dbReference type="GO" id="GO:0052621">
    <property type="term" value="F:diguanylate cyclase activity"/>
    <property type="evidence" value="ECO:0007669"/>
    <property type="project" value="UniProtKB-EC"/>
</dbReference>
<keyword evidence="3" id="KW-0472">Membrane</keyword>
<feature type="transmembrane region" description="Helical" evidence="3">
    <location>
        <begin position="98"/>
        <end position="117"/>
    </location>
</feature>
<dbReference type="InterPro" id="IPR043128">
    <property type="entry name" value="Rev_trsase/Diguanyl_cyclase"/>
</dbReference>
<dbReference type="OrthoDB" id="9813903at2"/>
<dbReference type="RefSeq" id="WP_124945077.1">
    <property type="nucleotide sequence ID" value="NZ_BHVT01000008.1"/>
</dbReference>
<dbReference type="InterPro" id="IPR029787">
    <property type="entry name" value="Nucleotide_cyclase"/>
</dbReference>
<comment type="catalytic activity">
    <reaction evidence="2">
        <text>2 GTP = 3',3'-c-di-GMP + 2 diphosphate</text>
        <dbReference type="Rhea" id="RHEA:24898"/>
        <dbReference type="ChEBI" id="CHEBI:33019"/>
        <dbReference type="ChEBI" id="CHEBI:37565"/>
        <dbReference type="ChEBI" id="CHEBI:58805"/>
        <dbReference type="EC" id="2.7.7.65"/>
    </reaction>
</comment>
<dbReference type="NCBIfam" id="TIGR00254">
    <property type="entry name" value="GGDEF"/>
    <property type="match status" value="1"/>
</dbReference>
<dbReference type="SUPFAM" id="SSF55073">
    <property type="entry name" value="Nucleotide cyclase"/>
    <property type="match status" value="1"/>
</dbReference>
<feature type="transmembrane region" description="Helical" evidence="3">
    <location>
        <begin position="15"/>
        <end position="35"/>
    </location>
</feature>
<dbReference type="AlphaFoldDB" id="A0A4R3XXS2"/>
<name>A0A4R3XXS2_9PROT</name>
<dbReference type="Gene3D" id="3.30.70.270">
    <property type="match status" value="1"/>
</dbReference>
<evidence type="ECO:0000313" key="6">
    <source>
        <dbReference type="Proteomes" id="UP000295367"/>
    </source>
</evidence>
<feature type="domain" description="GGDEF" evidence="4">
    <location>
        <begin position="154"/>
        <end position="284"/>
    </location>
</feature>
<dbReference type="SMART" id="SM00267">
    <property type="entry name" value="GGDEF"/>
    <property type="match status" value="1"/>
</dbReference>
<organism evidence="5 6">
    <name type="scientific">Sulfurirhabdus autotrophica</name>
    <dbReference type="NCBI Taxonomy" id="1706046"/>
    <lineage>
        <taxon>Bacteria</taxon>
        <taxon>Pseudomonadati</taxon>
        <taxon>Pseudomonadota</taxon>
        <taxon>Betaproteobacteria</taxon>
        <taxon>Nitrosomonadales</taxon>
        <taxon>Sulfuricellaceae</taxon>
        <taxon>Sulfurirhabdus</taxon>
    </lineage>
</organism>
<proteinExistence type="predicted"/>
<dbReference type="CDD" id="cd01949">
    <property type="entry name" value="GGDEF"/>
    <property type="match status" value="1"/>
</dbReference>
<accession>A0A4R3XXS2</accession>
<gene>
    <name evidence="5" type="ORF">EDC63_11331</name>
</gene>
<dbReference type="PROSITE" id="PS50887">
    <property type="entry name" value="GGDEF"/>
    <property type="match status" value="1"/>
</dbReference>
<dbReference type="PANTHER" id="PTHR45138">
    <property type="entry name" value="REGULATORY COMPONENTS OF SENSORY TRANSDUCTION SYSTEM"/>
    <property type="match status" value="1"/>
</dbReference>
<keyword evidence="6" id="KW-1185">Reference proteome</keyword>
<dbReference type="Proteomes" id="UP000295367">
    <property type="component" value="Unassembled WGS sequence"/>
</dbReference>
<evidence type="ECO:0000259" key="4">
    <source>
        <dbReference type="PROSITE" id="PS50887"/>
    </source>
</evidence>